<protein>
    <recommendedName>
        <fullName evidence="2">histidine kinase</fullName>
        <ecNumber evidence="2">2.7.13.3</ecNumber>
    </recommendedName>
</protein>
<evidence type="ECO:0000313" key="10">
    <source>
        <dbReference type="Proteomes" id="UP000186143"/>
    </source>
</evidence>
<evidence type="ECO:0000256" key="7">
    <source>
        <dbReference type="ARBA" id="ARBA00022840"/>
    </source>
</evidence>
<comment type="caution">
    <text evidence="9">The sequence shown here is derived from an EMBL/GenBank/DDBJ whole genome shotgun (WGS) entry which is preliminary data.</text>
</comment>
<name>A0A1Q9ACG5_9HYPH</name>
<dbReference type="PANTHER" id="PTHR41523:SF7">
    <property type="entry name" value="HISTIDINE KINASE"/>
    <property type="match status" value="1"/>
</dbReference>
<comment type="catalytic activity">
    <reaction evidence="1">
        <text>ATP + protein L-histidine = ADP + protein N-phospho-L-histidine.</text>
        <dbReference type="EC" id="2.7.13.3"/>
    </reaction>
</comment>
<dbReference type="AlphaFoldDB" id="A0A1Q9ACG5"/>
<evidence type="ECO:0000259" key="8">
    <source>
        <dbReference type="SMART" id="SM00911"/>
    </source>
</evidence>
<dbReference type="Proteomes" id="UP000186143">
    <property type="component" value="Unassembled WGS sequence"/>
</dbReference>
<keyword evidence="5" id="KW-0547">Nucleotide-binding</keyword>
<dbReference type="SMART" id="SM00911">
    <property type="entry name" value="HWE_HK"/>
    <property type="match status" value="1"/>
</dbReference>
<feature type="domain" description="Signal transduction histidine kinase HWE region" evidence="8">
    <location>
        <begin position="130"/>
        <end position="212"/>
    </location>
</feature>
<keyword evidence="3" id="KW-0597">Phosphoprotein</keyword>
<sequence length="329" mass="35724">MSDSGRNGTDQRAQLLDMILSKTGTGYVLQDAQLNLIASANVPDIALHLAFAGPDDANGEAARIGNLKREVIALGRATTAEVDIASSAGLMTFRFDIEPMADQFGGIVLILRDVSDTRHRERVLKTLLRELSHRSKNLLAIIQGIATQTARQARSLDSFLVTFRGRIQSLASSQDLVTDSSWRGAFLFALAEKQFAAYWSEPGMPITPTGIDAHLSPNAALHIGLALHELIVNSASHGAIAAGVSSLTLDCFETVMDGKEALELVWLEHLPVGSTPMEGTEASFARTVLERVVPIAIGGKARYLAQSDRIEYHLFIPPHEYEIITRVEE</sequence>
<keyword evidence="6 9" id="KW-0418">Kinase</keyword>
<dbReference type="Pfam" id="PF07536">
    <property type="entry name" value="HWE_HK"/>
    <property type="match status" value="1"/>
</dbReference>
<accession>A0A1Q9ACG5</accession>
<dbReference type="GO" id="GO:0005524">
    <property type="term" value="F:ATP binding"/>
    <property type="evidence" value="ECO:0007669"/>
    <property type="project" value="UniProtKB-KW"/>
</dbReference>
<evidence type="ECO:0000256" key="5">
    <source>
        <dbReference type="ARBA" id="ARBA00022741"/>
    </source>
</evidence>
<evidence type="ECO:0000256" key="6">
    <source>
        <dbReference type="ARBA" id="ARBA00022777"/>
    </source>
</evidence>
<evidence type="ECO:0000256" key="1">
    <source>
        <dbReference type="ARBA" id="ARBA00000085"/>
    </source>
</evidence>
<evidence type="ECO:0000256" key="2">
    <source>
        <dbReference type="ARBA" id="ARBA00012438"/>
    </source>
</evidence>
<proteinExistence type="predicted"/>
<reference evidence="9 10" key="1">
    <citation type="submission" date="2016-09" db="EMBL/GenBank/DDBJ databases">
        <title>Rhizobium sp. nov., a novel species isolated from the rice rhizosphere.</title>
        <authorList>
            <person name="Zhao J."/>
            <person name="Zhang X."/>
        </authorList>
    </citation>
    <scope>NUCLEOTIDE SEQUENCE [LARGE SCALE GENOMIC DNA]</scope>
    <source>
        <strain evidence="9 10">MH17</strain>
    </source>
</reference>
<evidence type="ECO:0000256" key="3">
    <source>
        <dbReference type="ARBA" id="ARBA00022553"/>
    </source>
</evidence>
<evidence type="ECO:0000256" key="4">
    <source>
        <dbReference type="ARBA" id="ARBA00022679"/>
    </source>
</evidence>
<gene>
    <name evidence="9" type="ORF">BJF92_03030</name>
</gene>
<dbReference type="PANTHER" id="PTHR41523">
    <property type="entry name" value="TWO-COMPONENT SYSTEM SENSOR PROTEIN"/>
    <property type="match status" value="1"/>
</dbReference>
<dbReference type="STRING" id="1672749.BJF92_03030"/>
<dbReference type="EC" id="2.7.13.3" evidence="2"/>
<dbReference type="InterPro" id="IPR011102">
    <property type="entry name" value="Sig_transdc_His_kinase_HWE"/>
</dbReference>
<organism evidence="9 10">
    <name type="scientific">Xaviernesmea rhizosphaerae</name>
    <dbReference type="NCBI Taxonomy" id="1672749"/>
    <lineage>
        <taxon>Bacteria</taxon>
        <taxon>Pseudomonadati</taxon>
        <taxon>Pseudomonadota</taxon>
        <taxon>Alphaproteobacteria</taxon>
        <taxon>Hyphomicrobiales</taxon>
        <taxon>Rhizobiaceae</taxon>
        <taxon>Rhizobium/Agrobacterium group</taxon>
        <taxon>Xaviernesmea</taxon>
    </lineage>
</organism>
<keyword evidence="7" id="KW-0067">ATP-binding</keyword>
<evidence type="ECO:0000313" key="9">
    <source>
        <dbReference type="EMBL" id="OLP52580.1"/>
    </source>
</evidence>
<keyword evidence="4" id="KW-0808">Transferase</keyword>
<dbReference type="OrthoDB" id="9816309at2"/>
<dbReference type="GO" id="GO:0004673">
    <property type="term" value="F:protein histidine kinase activity"/>
    <property type="evidence" value="ECO:0007669"/>
    <property type="project" value="UniProtKB-EC"/>
</dbReference>
<dbReference type="EMBL" id="MKIO01000048">
    <property type="protein sequence ID" value="OLP52580.1"/>
    <property type="molecule type" value="Genomic_DNA"/>
</dbReference>